<reference evidence="2" key="1">
    <citation type="journal article" date="2011" name="Nat. Biotechnol.">
        <title>The genomic sequence of the Chinese hamster ovary (CHO)-K1 cell line.</title>
        <authorList>
            <person name="Xu X."/>
            <person name="Nagarajan H."/>
            <person name="Lewis N.E."/>
            <person name="Pan S."/>
            <person name="Cai Z."/>
            <person name="Liu X."/>
            <person name="Chen W."/>
            <person name="Xie M."/>
            <person name="Wang W."/>
            <person name="Hammond S."/>
            <person name="Andersen M.R."/>
            <person name="Neff N."/>
            <person name="Passarelli B."/>
            <person name="Koh W."/>
            <person name="Fan H.C."/>
            <person name="Wang J."/>
            <person name="Gui Y."/>
            <person name="Lee K.H."/>
            <person name="Betenbaugh M.J."/>
            <person name="Quake S.R."/>
            <person name="Famili I."/>
            <person name="Palsson B.O."/>
            <person name="Wang J."/>
        </authorList>
    </citation>
    <scope>NUCLEOTIDE SEQUENCE [LARGE SCALE GENOMIC DNA]</scope>
    <source>
        <strain evidence="2">CHO K1 cell line</strain>
    </source>
</reference>
<proteinExistence type="predicted"/>
<dbReference type="Proteomes" id="UP000001075">
    <property type="component" value="Unassembled WGS sequence"/>
</dbReference>
<gene>
    <name evidence="1" type="ORF">I79_023609</name>
</gene>
<sequence>MLSSLITVNKAFKNTHVHIFALRDSRLGPVATLEPPNNIQTLLVKMLLANV</sequence>
<dbReference type="EMBL" id="JH002994">
    <property type="protein sequence ID" value="EGW10475.1"/>
    <property type="molecule type" value="Genomic_DNA"/>
</dbReference>
<protein>
    <submittedName>
        <fullName evidence="1">Uncharacterized protein</fullName>
    </submittedName>
</protein>
<organism evidence="1 2">
    <name type="scientific">Cricetulus griseus</name>
    <name type="common">Chinese hamster</name>
    <name type="synonym">Cricetulus barabensis griseus</name>
    <dbReference type="NCBI Taxonomy" id="10029"/>
    <lineage>
        <taxon>Eukaryota</taxon>
        <taxon>Metazoa</taxon>
        <taxon>Chordata</taxon>
        <taxon>Craniata</taxon>
        <taxon>Vertebrata</taxon>
        <taxon>Euteleostomi</taxon>
        <taxon>Mammalia</taxon>
        <taxon>Eutheria</taxon>
        <taxon>Euarchontoglires</taxon>
        <taxon>Glires</taxon>
        <taxon>Rodentia</taxon>
        <taxon>Myomorpha</taxon>
        <taxon>Muroidea</taxon>
        <taxon>Cricetidae</taxon>
        <taxon>Cricetinae</taxon>
        <taxon>Cricetulus</taxon>
    </lineage>
</organism>
<dbReference type="InParanoid" id="G3IIE1"/>
<accession>G3IIE1</accession>
<dbReference type="AlphaFoldDB" id="G3IIE1"/>
<evidence type="ECO:0000313" key="1">
    <source>
        <dbReference type="EMBL" id="EGW10475.1"/>
    </source>
</evidence>
<name>G3IIE1_CRIGR</name>
<evidence type="ECO:0000313" key="2">
    <source>
        <dbReference type="Proteomes" id="UP000001075"/>
    </source>
</evidence>